<protein>
    <submittedName>
        <fullName evidence="2">Uncharacterized protein</fullName>
    </submittedName>
</protein>
<dbReference type="HOGENOM" id="CLU_1488752_0_0_1"/>
<organism evidence="2 3">
    <name type="scientific">Beauveria bassiana D1-5</name>
    <dbReference type="NCBI Taxonomy" id="1245745"/>
    <lineage>
        <taxon>Eukaryota</taxon>
        <taxon>Fungi</taxon>
        <taxon>Dikarya</taxon>
        <taxon>Ascomycota</taxon>
        <taxon>Pezizomycotina</taxon>
        <taxon>Sordariomycetes</taxon>
        <taxon>Hypocreomycetidae</taxon>
        <taxon>Hypocreales</taxon>
        <taxon>Cordycipitaceae</taxon>
        <taxon>Beauveria</taxon>
    </lineage>
</organism>
<dbReference type="EMBL" id="ANFO01000698">
    <property type="protein sequence ID" value="KGQ07362.1"/>
    <property type="molecule type" value="Genomic_DNA"/>
</dbReference>
<feature type="compositionally biased region" description="Basic and acidic residues" evidence="1">
    <location>
        <begin position="1"/>
        <end position="15"/>
    </location>
</feature>
<gene>
    <name evidence="2" type="ORF">BBAD15_g7314</name>
</gene>
<comment type="caution">
    <text evidence="2">The sequence shown here is derived from an EMBL/GenBank/DDBJ whole genome shotgun (WGS) entry which is preliminary data.</text>
</comment>
<feature type="compositionally biased region" description="Basic and acidic residues" evidence="1">
    <location>
        <begin position="33"/>
        <end position="43"/>
    </location>
</feature>
<evidence type="ECO:0000313" key="3">
    <source>
        <dbReference type="Proteomes" id="UP000030106"/>
    </source>
</evidence>
<dbReference type="Proteomes" id="UP000030106">
    <property type="component" value="Unassembled WGS sequence"/>
</dbReference>
<dbReference type="STRING" id="1245745.A0A0A2VM11"/>
<evidence type="ECO:0000256" key="1">
    <source>
        <dbReference type="SAM" id="MobiDB-lite"/>
    </source>
</evidence>
<feature type="region of interest" description="Disordered" evidence="1">
    <location>
        <begin position="1"/>
        <end position="44"/>
    </location>
</feature>
<feature type="compositionally biased region" description="Low complexity" evidence="1">
    <location>
        <begin position="20"/>
        <end position="32"/>
    </location>
</feature>
<name>A0A0A2VM11_BEABA</name>
<reference evidence="2 3" key="1">
    <citation type="submission" date="2012-10" db="EMBL/GenBank/DDBJ databases">
        <title>Genome sequencing and analysis of entomopathogenic fungi Beauveria bassiana D1-5.</title>
        <authorList>
            <person name="Li Q."/>
            <person name="Wang L."/>
            <person name="Zhang Z."/>
            <person name="Wang Q."/>
            <person name="Ren J."/>
            <person name="Wang M."/>
            <person name="Xu W."/>
            <person name="Wang J."/>
            <person name="Lu Y."/>
            <person name="Du Q."/>
            <person name="Sun Z."/>
        </authorList>
    </citation>
    <scope>NUCLEOTIDE SEQUENCE [LARGE SCALE GENOMIC DNA]</scope>
    <source>
        <strain evidence="2 3">D1-5</strain>
    </source>
</reference>
<dbReference type="AlphaFoldDB" id="A0A0A2VM11"/>
<evidence type="ECO:0000313" key="2">
    <source>
        <dbReference type="EMBL" id="KGQ07362.1"/>
    </source>
</evidence>
<proteinExistence type="predicted"/>
<feature type="compositionally biased region" description="Basic and acidic residues" evidence="1">
    <location>
        <begin position="99"/>
        <end position="124"/>
    </location>
</feature>
<feature type="region of interest" description="Disordered" evidence="1">
    <location>
        <begin position="96"/>
        <end position="133"/>
    </location>
</feature>
<accession>A0A0A2VM11</accession>
<sequence>MEPRDDVVYKQERTVQELPSPSAVSSNKAANANHHDASLDRETQPVVVQLTRVAAAAAASSTQAAGDSSSYLALKSPLSVHLERDFGGSYSRHASVAKLDSDKHDADDDNTDAGRERGQQRPEAARGGGNSHVFSVHKKYNHTVYKYQKNARAIAQAVGQVTDDDERACAARVDTTAATPV</sequence>